<dbReference type="AlphaFoldDB" id="A0A0F8ZC44"/>
<feature type="region of interest" description="Disordered" evidence="1">
    <location>
        <begin position="1"/>
        <end position="20"/>
    </location>
</feature>
<organism evidence="2">
    <name type="scientific">marine sediment metagenome</name>
    <dbReference type="NCBI Taxonomy" id="412755"/>
    <lineage>
        <taxon>unclassified sequences</taxon>
        <taxon>metagenomes</taxon>
        <taxon>ecological metagenomes</taxon>
    </lineage>
</organism>
<proteinExistence type="predicted"/>
<accession>A0A0F8ZC44</accession>
<gene>
    <name evidence="2" type="ORF">LCGC14_2713810</name>
</gene>
<evidence type="ECO:0000313" key="2">
    <source>
        <dbReference type="EMBL" id="KKK91357.1"/>
    </source>
</evidence>
<evidence type="ECO:0000256" key="1">
    <source>
        <dbReference type="SAM" id="MobiDB-lite"/>
    </source>
</evidence>
<protein>
    <submittedName>
        <fullName evidence="2">Uncharacterized protein</fullName>
    </submittedName>
</protein>
<dbReference type="EMBL" id="LAZR01048694">
    <property type="protein sequence ID" value="KKK91357.1"/>
    <property type="molecule type" value="Genomic_DNA"/>
</dbReference>
<name>A0A0F8ZC44_9ZZZZ</name>
<reference evidence="2" key="1">
    <citation type="journal article" date="2015" name="Nature">
        <title>Complex archaea that bridge the gap between prokaryotes and eukaryotes.</title>
        <authorList>
            <person name="Spang A."/>
            <person name="Saw J.H."/>
            <person name="Jorgensen S.L."/>
            <person name="Zaremba-Niedzwiedzka K."/>
            <person name="Martijn J."/>
            <person name="Lind A.E."/>
            <person name="van Eijk R."/>
            <person name="Schleper C."/>
            <person name="Guy L."/>
            <person name="Ettema T.J."/>
        </authorList>
    </citation>
    <scope>NUCLEOTIDE SEQUENCE</scope>
</reference>
<comment type="caution">
    <text evidence="2">The sequence shown here is derived from an EMBL/GenBank/DDBJ whole genome shotgun (WGS) entry which is preliminary data.</text>
</comment>
<sequence>MASIVTVDRPQTNTPEEHKRRLDEMDLRWGAAYIYRFQGQTLAYGDIEHCGRDIEHNLKVMLATLENEGLAYIGKAYDSDFYKRTKHLSKKEWQEALAKAKGGK</sequence>